<dbReference type="PANTHER" id="PTHR14978:SF0">
    <property type="entry name" value="BETA-CATENIN-LIKE PROTEIN 1"/>
    <property type="match status" value="1"/>
</dbReference>
<dbReference type="Pfam" id="PF13087">
    <property type="entry name" value="AAA_12"/>
    <property type="match status" value="1"/>
</dbReference>
<evidence type="ECO:0000256" key="1">
    <source>
        <dbReference type="ARBA" id="ARBA00004123"/>
    </source>
</evidence>
<feature type="domain" description="Helicase ATP-binding" evidence="23">
    <location>
        <begin position="1555"/>
        <end position="1682"/>
    </location>
</feature>
<dbReference type="SMART" id="SM00487">
    <property type="entry name" value="DEXDc"/>
    <property type="match status" value="1"/>
</dbReference>
<dbReference type="InterPro" id="IPR015813">
    <property type="entry name" value="Pyrv/PenolPyrv_kinase-like_dom"/>
</dbReference>
<evidence type="ECO:0000256" key="16">
    <source>
        <dbReference type="ARBA" id="ARBA00023242"/>
    </source>
</evidence>
<dbReference type="InterPro" id="IPR006254">
    <property type="entry name" value="Isocitrate_lyase"/>
</dbReference>
<dbReference type="InterPro" id="IPR039678">
    <property type="entry name" value="CTNNBL1"/>
</dbReference>
<dbReference type="SUPFAM" id="SSF48371">
    <property type="entry name" value="ARM repeat"/>
    <property type="match status" value="1"/>
</dbReference>
<evidence type="ECO:0000313" key="25">
    <source>
        <dbReference type="Proteomes" id="UP001642484"/>
    </source>
</evidence>
<dbReference type="Proteomes" id="UP001642484">
    <property type="component" value="Unassembled WGS sequence"/>
</dbReference>
<feature type="domain" description="DRBM" evidence="22">
    <location>
        <begin position="993"/>
        <end position="1025"/>
    </location>
</feature>
<feature type="transmembrane region" description="Helical" evidence="21">
    <location>
        <begin position="69"/>
        <end position="98"/>
    </location>
</feature>
<evidence type="ECO:0000256" key="21">
    <source>
        <dbReference type="SAM" id="Phobius"/>
    </source>
</evidence>
<dbReference type="SMART" id="SM01156">
    <property type="entry name" value="DUF1716"/>
    <property type="match status" value="1"/>
</dbReference>
<evidence type="ECO:0000256" key="5">
    <source>
        <dbReference type="ARBA" id="ARBA00022553"/>
    </source>
</evidence>
<dbReference type="Gene3D" id="3.40.50.300">
    <property type="entry name" value="P-loop containing nucleotide triphosphate hydrolases"/>
    <property type="match status" value="2"/>
</dbReference>
<feature type="compositionally biased region" description="Acidic residues" evidence="20">
    <location>
        <begin position="2830"/>
        <end position="2842"/>
    </location>
</feature>
<evidence type="ECO:0000256" key="3">
    <source>
        <dbReference type="ARBA" id="ARBA00010120"/>
    </source>
</evidence>
<gene>
    <name evidence="24" type="ORF">CCMP2556_LOCUS53910</name>
</gene>
<dbReference type="InterPro" id="IPR011989">
    <property type="entry name" value="ARM-like"/>
</dbReference>
<dbReference type="Gene3D" id="1.25.10.10">
    <property type="entry name" value="Leucine-rich Repeat Variant"/>
    <property type="match status" value="1"/>
</dbReference>
<feature type="transmembrane region" description="Helical" evidence="21">
    <location>
        <begin position="191"/>
        <end position="212"/>
    </location>
</feature>
<organism evidence="24 25">
    <name type="scientific">Durusdinium trenchii</name>
    <dbReference type="NCBI Taxonomy" id="1381693"/>
    <lineage>
        <taxon>Eukaryota</taxon>
        <taxon>Sar</taxon>
        <taxon>Alveolata</taxon>
        <taxon>Dinophyceae</taxon>
        <taxon>Suessiales</taxon>
        <taxon>Symbiodiniaceae</taxon>
        <taxon>Durusdinium</taxon>
    </lineage>
</organism>
<dbReference type="InterPro" id="IPR018523">
    <property type="entry name" value="Isocitrate_lyase_ph_CS"/>
</dbReference>
<evidence type="ECO:0000256" key="20">
    <source>
        <dbReference type="SAM" id="MobiDB-lite"/>
    </source>
</evidence>
<keyword evidence="12 19" id="KW-0175">Coiled coil</keyword>
<evidence type="ECO:0000256" key="14">
    <source>
        <dbReference type="ARBA" id="ARBA00023170"/>
    </source>
</evidence>
<dbReference type="PANTHER" id="PTHR14978">
    <property type="entry name" value="BETA-CATENIN-LIKE PROTEIN 1 NUCLEAR ASSOCIATED PROTEIN"/>
    <property type="match status" value="1"/>
</dbReference>
<keyword evidence="6 21" id="KW-0812">Transmembrane</keyword>
<feature type="region of interest" description="Disordered" evidence="20">
    <location>
        <begin position="709"/>
        <end position="780"/>
    </location>
</feature>
<feature type="region of interest" description="Disordered" evidence="20">
    <location>
        <begin position="1052"/>
        <end position="1080"/>
    </location>
</feature>
<dbReference type="EMBL" id="CAXAMN010028361">
    <property type="protein sequence ID" value="CAK9116291.1"/>
    <property type="molecule type" value="Genomic_DNA"/>
</dbReference>
<keyword evidence="25" id="KW-1185">Reference proteome</keyword>
<keyword evidence="8" id="KW-0256">Endoplasmic reticulum</keyword>
<feature type="transmembrane region" description="Helical" evidence="21">
    <location>
        <begin position="130"/>
        <end position="150"/>
    </location>
</feature>
<keyword evidence="4" id="KW-0813">Transport</keyword>
<keyword evidence="7" id="KW-0677">Repeat</keyword>
<dbReference type="SUPFAM" id="SSF52540">
    <property type="entry name" value="P-loop containing nucleoside triphosphate hydrolases"/>
    <property type="match status" value="1"/>
</dbReference>
<keyword evidence="9" id="KW-0931">ER-Golgi transport</keyword>
<evidence type="ECO:0000256" key="2">
    <source>
        <dbReference type="ARBA" id="ARBA00004477"/>
    </source>
</evidence>
<feature type="coiled-coil region" evidence="19">
    <location>
        <begin position="1117"/>
        <end position="1148"/>
    </location>
</feature>
<dbReference type="Gene3D" id="3.40.220.10">
    <property type="entry name" value="Leucine Aminopeptidase, subunit E, domain 1"/>
    <property type="match status" value="1"/>
</dbReference>
<dbReference type="InterPro" id="IPR040442">
    <property type="entry name" value="Pyrv_kinase-like_dom_sf"/>
</dbReference>
<keyword evidence="14" id="KW-0675">Receptor</keyword>
<name>A0ABP0SV20_9DINO</name>
<dbReference type="InterPro" id="IPR016024">
    <property type="entry name" value="ARM-type_fold"/>
</dbReference>
<dbReference type="Gene3D" id="3.20.20.60">
    <property type="entry name" value="Phosphoenolpyruvate-binding domains"/>
    <property type="match status" value="2"/>
</dbReference>
<comment type="caution">
    <text evidence="24">The sequence shown here is derived from an EMBL/GenBank/DDBJ whole genome shotgun (WGS) entry which is preliminary data.</text>
</comment>
<dbReference type="InterPro" id="IPR041679">
    <property type="entry name" value="DNA2/NAM7-like_C"/>
</dbReference>
<evidence type="ECO:0000256" key="11">
    <source>
        <dbReference type="ARBA" id="ARBA00022989"/>
    </source>
</evidence>
<dbReference type="Pfam" id="PF00463">
    <property type="entry name" value="ICL"/>
    <property type="match status" value="2"/>
</dbReference>
<evidence type="ECO:0000313" key="24">
    <source>
        <dbReference type="EMBL" id="CAK9116291.1"/>
    </source>
</evidence>
<dbReference type="Pfam" id="PF13086">
    <property type="entry name" value="AAA_11"/>
    <property type="match status" value="2"/>
</dbReference>
<feature type="transmembrane region" description="Helical" evidence="21">
    <location>
        <begin position="157"/>
        <end position="179"/>
    </location>
</feature>
<keyword evidence="5" id="KW-0597">Phosphoprotein</keyword>
<feature type="region of interest" description="Disordered" evidence="20">
    <location>
        <begin position="786"/>
        <end position="805"/>
    </location>
</feature>
<dbReference type="SUPFAM" id="SSF51621">
    <property type="entry name" value="Phosphoenolpyruvate/pyruvate domain"/>
    <property type="match status" value="2"/>
</dbReference>
<keyword evidence="13 21" id="KW-0472">Membrane</keyword>
<dbReference type="Pfam" id="PF08216">
    <property type="entry name" value="CTNNBL"/>
    <property type="match status" value="1"/>
</dbReference>
<comment type="catalytic activity">
    <reaction evidence="17">
        <text>ATP + H2O = ADP + phosphate + H(+)</text>
        <dbReference type="Rhea" id="RHEA:13065"/>
        <dbReference type="ChEBI" id="CHEBI:15377"/>
        <dbReference type="ChEBI" id="CHEBI:15378"/>
        <dbReference type="ChEBI" id="CHEBI:30616"/>
        <dbReference type="ChEBI" id="CHEBI:43474"/>
        <dbReference type="ChEBI" id="CHEBI:456216"/>
        <dbReference type="EC" id="3.6.4.12"/>
    </reaction>
    <physiologicalReaction direction="left-to-right" evidence="17">
        <dbReference type="Rhea" id="RHEA:13066"/>
    </physiologicalReaction>
</comment>
<feature type="region of interest" description="Disordered" evidence="20">
    <location>
        <begin position="2250"/>
        <end position="2275"/>
    </location>
</feature>
<evidence type="ECO:0000256" key="10">
    <source>
        <dbReference type="ARBA" id="ARBA00022927"/>
    </source>
</evidence>
<evidence type="ECO:0000259" key="23">
    <source>
        <dbReference type="PROSITE" id="PS51192"/>
    </source>
</evidence>
<dbReference type="InterPro" id="IPR014720">
    <property type="entry name" value="dsRBD_dom"/>
</dbReference>
<feature type="region of interest" description="Disordered" evidence="20">
    <location>
        <begin position="2814"/>
        <end position="2868"/>
    </location>
</feature>
<dbReference type="CDD" id="cd18808">
    <property type="entry name" value="SF1_C_Upf1"/>
    <property type="match status" value="1"/>
</dbReference>
<feature type="transmembrane region" description="Helical" evidence="21">
    <location>
        <begin position="232"/>
        <end position="247"/>
    </location>
</feature>
<dbReference type="InterPro" id="IPR027417">
    <property type="entry name" value="P-loop_NTPase"/>
</dbReference>
<protein>
    <submittedName>
        <fullName evidence="24">Uncharacterized protein</fullName>
    </submittedName>
</protein>
<dbReference type="InterPro" id="IPR000133">
    <property type="entry name" value="ER_ret_rcpt"/>
</dbReference>
<evidence type="ECO:0000256" key="13">
    <source>
        <dbReference type="ARBA" id="ARBA00023136"/>
    </source>
</evidence>
<dbReference type="InterPro" id="IPR043472">
    <property type="entry name" value="Macro_dom-like"/>
</dbReference>
<dbReference type="PROSITE" id="PS00161">
    <property type="entry name" value="ISOCITRATE_LYASE"/>
    <property type="match status" value="1"/>
</dbReference>
<dbReference type="NCBIfam" id="TIGR01346">
    <property type="entry name" value="isocit_lyase"/>
    <property type="match status" value="1"/>
</dbReference>
<evidence type="ECO:0000256" key="15">
    <source>
        <dbReference type="ARBA" id="ARBA00023239"/>
    </source>
</evidence>
<feature type="compositionally biased region" description="Gly residues" evidence="20">
    <location>
        <begin position="752"/>
        <end position="767"/>
    </location>
</feature>
<dbReference type="InterPro" id="IPR041677">
    <property type="entry name" value="DNA2/NAM7_AAA_11"/>
</dbReference>
<proteinExistence type="inferred from homology"/>
<dbReference type="InterPro" id="IPR047187">
    <property type="entry name" value="SF1_C_Upf1"/>
</dbReference>
<evidence type="ECO:0000256" key="7">
    <source>
        <dbReference type="ARBA" id="ARBA00022737"/>
    </source>
</evidence>
<dbReference type="Pfam" id="PF00810">
    <property type="entry name" value="ER_lumen_recept"/>
    <property type="match status" value="1"/>
</dbReference>
<evidence type="ECO:0000256" key="8">
    <source>
        <dbReference type="ARBA" id="ARBA00022824"/>
    </source>
</evidence>
<evidence type="ECO:0000256" key="9">
    <source>
        <dbReference type="ARBA" id="ARBA00022892"/>
    </source>
</evidence>
<dbReference type="PROSITE" id="PS51192">
    <property type="entry name" value="HELICASE_ATP_BIND_1"/>
    <property type="match status" value="1"/>
</dbReference>
<evidence type="ECO:0000256" key="12">
    <source>
        <dbReference type="ARBA" id="ARBA00023054"/>
    </source>
</evidence>
<keyword evidence="16" id="KW-0539">Nucleus</keyword>
<feature type="compositionally biased region" description="Acidic residues" evidence="20">
    <location>
        <begin position="716"/>
        <end position="732"/>
    </location>
</feature>
<evidence type="ECO:0000256" key="17">
    <source>
        <dbReference type="ARBA" id="ARBA00048432"/>
    </source>
</evidence>
<reference evidence="24 25" key="1">
    <citation type="submission" date="2024-02" db="EMBL/GenBank/DDBJ databases">
        <authorList>
            <person name="Chen Y."/>
            <person name="Shah S."/>
            <person name="Dougan E. K."/>
            <person name="Thang M."/>
            <person name="Chan C."/>
        </authorList>
    </citation>
    <scope>NUCLEOTIDE SEQUENCE [LARGE SCALE GENOMIC DNA]</scope>
</reference>
<evidence type="ECO:0000259" key="22">
    <source>
        <dbReference type="PROSITE" id="PS50137"/>
    </source>
</evidence>
<dbReference type="InterPro" id="IPR013180">
    <property type="entry name" value="CTNNBL1_N"/>
</dbReference>
<sequence length="2868" mass="318672">MVSFGQLGLDLLIHCSDLCICGTFVVVFLQLRKRRSAAGLSLQTLATVVGARVIHLISHNIQLHYSPNVFPWFIYPIMDVVSACAGVALLVSFCFYYYPSYEKEKDNFGIHIFERFELIGKNSPLKTNPFVAASFLYGVVAVLALMWYTVRRSNHSFLVSYFCCYYEAMGAVALIPQLWMFHQDKRVSPLLANFVVLTAMHRLFTLAFWIFYPRVFYWRYPDNRGIQMASETLNILILSDFLFYWAAQRQIRDGDFQAVPRSWVGGLKTPGGAACCGVEGGRAGAGGRTPRFVTGALELSTWAQKQLAKASQQADGRGGCIRVDRVEFDGTAGRKLLWECYGRPGGVFPPDGCLLVEGIQERPHLNGQLAEVVDWYANRGRFQVKVDGVSMLLKPEALRAPDTSDESAWLKSESHFRDLPACVVQRVAVALPARTVAALGASSRALRVSLCLCAEARSLWLTLLQRGHGRAAVQVVRATHSLLDGLDLYRVARGLKRLFERSFELVEGGVDQQSGGFGVVACPVARNLANVNVGAQGAVRHVAGPAAEDAIARLRAERLNELDLVTLVHGGLLAEKLALTVTEIPYEVLQIFQMPYVGDEQRHGTLMSWLTRLHAALLHTVRAAGYRSVSMPTLCTGGIGIPVQFVAVAAVRSVYWDFCAHPTDPMRVRLCCFELGHLRMARAVKMEVLDHFYRPEVAEELVGLLHRSDGVGEGEVTPEDLPLSDEDPEDMLGLEPGALPSGGKWDLREAGQRGGQTGRKGLDGGSAGMMTGDVSGNVDHWDGLAGRDSLGRPISRRARGGEAARAAEGAQLDRLVLKLEDAAVSGGLEMRAVSSNEDADFQARVKVMKEFMSSERFKHTTRPYKVEDVVKLQGTFPMYFNGAKVSEKLYKMLREHQAKGTCSHTFGALDTVQVTQMAKYLTSVYVSGWQCSSTASTSNEPGPDVADYPYDTVPNKENVLYLYAIQRVQLTPAVKEDVKLLTGGQQVVDIEWRVQNRTVRGSGQARSKKAARRDAARQLLQKLPVSEEAALQMRKQMLSGLRYKLSAEVLEDRPGEPGESGSVHSVTWRVPRPQNRPPLELTAEGRGATAAEAQADALEHLYVQAAAQPALQQSVHVAKAERREVQQQQLLEEAAQQRQQQLDAAQSQLSDAAAGELVVRHNLVVLRRRVKVKDEVLAHEAGYHCVLRWFWDDPSGEAREARVSALGGKKRIAKAEAMRRMLQEQGFEALEVSALNEAAGVRALAKDSGPAAASSACDFMSRWPPSYWSLVLLDVWRQSLALRDTKALEVLGRAVRELPREGLGPRLWESLLDAPAHVACGATAAEALRALQGTRLDAAQFPSAAHRDYFQHFRLLMAMERVGANQAMVEELRTQAEAPYLRMRQQHFVLPYLTLVPPRDWDGSLLSSLRQGDVVYLRSDERDHLAVVTTIVKEGKPKLTVRCHTLSMDDVDEEWFDVYGLESEVTAFRCISALWASAQPRLSADEGRAAPQALGREMSQIIVEAFGAPGARHLESARRALAKRPVEQLEQSVELVQKAALATGQRLSQAQLNSVIASLQQRLTLIQGPPGTGKTTAAAAVVMGWRSSGQRILCAADSNVAADQLHRALRKWGIKSYRFAPAEMRKAASIYDKMMMAQDALGSFQIVVTTCASAGHDLVKGEHFQRVIIDESTQSIEPSTLLPIINGCSHLVLIGDHRQLPPTVISDDARRGGLERSLFARLVEAPQGTGGAALVEPLLLNEQRRMHPSIAEFPNQHFYQGRVRDEVPARPPIRQLQFPQKDALRVMLIDCGMDEERCGTSWRNAGEAEAIRRVLQHLRPNSTQGEIAVLTPYVQQKELLKSVLADAKLQVPVSTVDGYQGAEAELILFSLVRGNSSGRLGFVRDLRRANVALTRARSGLLVFGARETLRQEEDQHLGHQLRGHQHAILVPCSSWAWVVQGDQKPGTKKCGHMGGKVLVSTQDAAVHAAEHIQRLIAIRLQADVLNSPLVLVARTDAEAATMIDSNIEPRRKGAMRKGTDKDWEERSGCMTFPDAVAKALKAKGQDPAKWLQDARKMSLDQMRKAAAGMGCDIFFDWDSARSVEGYFRIKGSTEFCIERAIAFAPYADSIWMETGKPILAQATQFAKEVRAAVPHQMLAYNLSPSFNWDSAGMTDGQMESFIWDLAKLGFCWQFITLAGFHCDALNIDLFAKEYSKRGAAAYVQMIQREERKHKVETLTHQKWSGSEIVDEMGWRPSLHSAMDGAMRPPPVPAKRKAAVAPPADEPAPKRIELGDDLPDEVSKEDIQQMLDKADVETLNEASLKRMHLQFERKVKVNRELRIKQLDCSCAVTPISWGQGLLVQALSKHADDPDKFLKSEVDLDEEIKKFTLVATHPELYGSLLKLETLPLLVGMLNHVNTDIAVDIFEVLSELTDPEVLSEVDEPEVFVKAVFDAQLCQMTVDVLMRIDETVSDEDFKAVTNGLSMIENLADLMPQETCRQFLEIPNFLPWLIKRLRAQGMDYNKVYSSEILGIMLQNSERAREEMVKLEGVDKLLRGIAAYRKRDPADSEEAEYVQNMFDCICSLMLLKANQIAFGNLQGLELMIRMMREKVFAATLALKLVDHSLRHCPENCQIFVEKLGLKVLFAIFMKKGAKTKKPSEAKEVEEHVTSIVQSLCRYCTGTPVARVLNKFMENNFEKLERLLEMHEEYHRSVLEADRLRDQGLATTIDRELEVNEEEQLFLDRCDAGLFTLQQVDLILVRLVNMGNRQASEEIGKLMDVKGVKLEEIRNIVVEYCSNLGQKAQEERREVISYMRAMLTRYGSEATLEEPALAGAKTPEDLDGAVTPEEADPNQVTDDEGPSPAEAAEKDKKEEKKKEKKEKKDSK</sequence>
<dbReference type="PROSITE" id="PS50137">
    <property type="entry name" value="DS_RBD"/>
    <property type="match status" value="1"/>
</dbReference>
<comment type="similarity">
    <text evidence="3">Belongs to the ERD2 family.</text>
</comment>
<keyword evidence="10" id="KW-0653">Protein transport</keyword>
<keyword evidence="15" id="KW-0456">Lyase</keyword>
<evidence type="ECO:0000256" key="6">
    <source>
        <dbReference type="ARBA" id="ARBA00022692"/>
    </source>
</evidence>
<feature type="compositionally biased region" description="Basic and acidic residues" evidence="20">
    <location>
        <begin position="2848"/>
        <end position="2868"/>
    </location>
</feature>
<accession>A0ABP0SV20</accession>
<evidence type="ECO:0000256" key="4">
    <source>
        <dbReference type="ARBA" id="ARBA00022448"/>
    </source>
</evidence>
<comment type="subcellular location">
    <subcellularLocation>
        <location evidence="2">Endoplasmic reticulum membrane</location>
        <topology evidence="2">Multi-pass membrane protein</topology>
    </subcellularLocation>
    <subcellularLocation>
        <location evidence="1">Nucleus</location>
    </subcellularLocation>
</comment>
<dbReference type="SUPFAM" id="SSF52949">
    <property type="entry name" value="Macro domain-like"/>
    <property type="match status" value="1"/>
</dbReference>
<keyword evidence="11 21" id="KW-1133">Transmembrane helix</keyword>
<evidence type="ECO:0000256" key="18">
    <source>
        <dbReference type="PROSITE-ProRule" id="PRU00266"/>
    </source>
</evidence>
<keyword evidence="18" id="KW-0694">RNA-binding</keyword>
<evidence type="ECO:0000256" key="19">
    <source>
        <dbReference type="SAM" id="Coils"/>
    </source>
</evidence>
<feature type="transmembrane region" description="Helical" evidence="21">
    <location>
        <begin position="12"/>
        <end position="31"/>
    </location>
</feature>
<dbReference type="InterPro" id="IPR014001">
    <property type="entry name" value="Helicase_ATP-bd"/>
</dbReference>